<evidence type="ECO:0000313" key="2">
    <source>
        <dbReference type="Proteomes" id="UP000248659"/>
    </source>
</evidence>
<keyword evidence="2" id="KW-1185">Reference proteome</keyword>
<proteinExistence type="predicted"/>
<comment type="caution">
    <text evidence="1">The sequence shown here is derived from an EMBL/GenBank/DDBJ whole genome shotgun (WGS) entry which is preliminary data.</text>
</comment>
<organism evidence="1 2">
    <name type="scientific">Rhodovulum viride</name>
    <dbReference type="NCBI Taxonomy" id="1231134"/>
    <lineage>
        <taxon>Bacteria</taxon>
        <taxon>Pseudomonadati</taxon>
        <taxon>Pseudomonadota</taxon>
        <taxon>Alphaproteobacteria</taxon>
        <taxon>Rhodobacterales</taxon>
        <taxon>Paracoccaceae</taxon>
        <taxon>Rhodovulum</taxon>
    </lineage>
</organism>
<dbReference type="EMBL" id="MUAV01000042">
    <property type="protein sequence ID" value="RAP39565.1"/>
    <property type="molecule type" value="Genomic_DNA"/>
</dbReference>
<dbReference type="Proteomes" id="UP000248659">
    <property type="component" value="Unassembled WGS sequence"/>
</dbReference>
<dbReference type="InterPro" id="IPR021791">
    <property type="entry name" value="Phage_TAC_11"/>
</dbReference>
<dbReference type="Pfam" id="PF11836">
    <property type="entry name" value="Phage_TAC_11"/>
    <property type="match status" value="1"/>
</dbReference>
<name>A0ABX9DB65_9RHOB</name>
<protein>
    <recommendedName>
        <fullName evidence="3">Tail tube GTA-gp10-like protein</fullName>
    </recommendedName>
</protein>
<sequence>MISGVTIEVAGETETLRMSTRAMMALEDIFGMGMIDIMTGFEKGFRVSDIARIIAECANDGAGADIARAQVIIDTLGAIPASEAIGRVAEAAFPEVKEAGNPPKGRAPKKA</sequence>
<evidence type="ECO:0000313" key="1">
    <source>
        <dbReference type="EMBL" id="RAP39565.1"/>
    </source>
</evidence>
<reference evidence="1 2" key="1">
    <citation type="submission" date="2017-01" db="EMBL/GenBank/DDBJ databases">
        <title>Genome sequence of Rhodovulum viride JA756.</title>
        <authorList>
            <person name="Lakshmi K.V."/>
            <person name="Tushar L.D."/>
            <person name="Sasikala C."/>
            <person name="Venkataramana C."/>
        </authorList>
    </citation>
    <scope>NUCLEOTIDE SEQUENCE [LARGE SCALE GENOMIC DNA]</scope>
    <source>
        <strain evidence="1 2">JA756</strain>
    </source>
</reference>
<evidence type="ECO:0008006" key="3">
    <source>
        <dbReference type="Google" id="ProtNLM"/>
    </source>
</evidence>
<accession>A0ABX9DB65</accession>
<gene>
    <name evidence="1" type="ORF">BYZ73_19875</name>
</gene>
<dbReference type="RefSeq" id="WP_112317389.1">
    <property type="nucleotide sequence ID" value="NZ_MUAV01000042.1"/>
</dbReference>